<dbReference type="GO" id="GO:0016197">
    <property type="term" value="P:endosomal transport"/>
    <property type="evidence" value="ECO:0007669"/>
    <property type="project" value="TreeGrafter"/>
</dbReference>
<evidence type="ECO:0000259" key="1">
    <source>
        <dbReference type="Pfam" id="PF05050"/>
    </source>
</evidence>
<dbReference type="GO" id="GO:0006888">
    <property type="term" value="P:endoplasmic reticulum to Golgi vesicle-mediated transport"/>
    <property type="evidence" value="ECO:0007669"/>
    <property type="project" value="TreeGrafter"/>
</dbReference>
<dbReference type="GO" id="GO:0005737">
    <property type="term" value="C:cytoplasm"/>
    <property type="evidence" value="ECO:0007669"/>
    <property type="project" value="GOC"/>
</dbReference>
<name>A0A2T0RJS7_9RHOB</name>
<keyword evidence="2" id="KW-0808">Transferase</keyword>
<dbReference type="AlphaFoldDB" id="A0A2T0RJS7"/>
<keyword evidence="2" id="KW-0489">Methyltransferase</keyword>
<dbReference type="OrthoDB" id="938855at2"/>
<dbReference type="RefSeq" id="WP_158263597.1">
    <property type="nucleotide sequence ID" value="NZ_PVTD01000009.1"/>
</dbReference>
<dbReference type="InterPro" id="IPR006342">
    <property type="entry name" value="FkbM_mtfrase"/>
</dbReference>
<organism evidence="2 3">
    <name type="scientific">Aliiruegeria haliotis</name>
    <dbReference type="NCBI Taxonomy" id="1280846"/>
    <lineage>
        <taxon>Bacteria</taxon>
        <taxon>Pseudomonadati</taxon>
        <taxon>Pseudomonadota</taxon>
        <taxon>Alphaproteobacteria</taxon>
        <taxon>Rhodobacterales</taxon>
        <taxon>Roseobacteraceae</taxon>
        <taxon>Aliiruegeria</taxon>
    </lineage>
</organism>
<keyword evidence="3" id="KW-1185">Reference proteome</keyword>
<dbReference type="EMBL" id="PVTD01000009">
    <property type="protein sequence ID" value="PRY21391.1"/>
    <property type="molecule type" value="Genomic_DNA"/>
</dbReference>
<dbReference type="InterPro" id="IPR029063">
    <property type="entry name" value="SAM-dependent_MTases_sf"/>
</dbReference>
<accession>A0A2T0RJS7</accession>
<dbReference type="GO" id="GO:0005886">
    <property type="term" value="C:plasma membrane"/>
    <property type="evidence" value="ECO:0007669"/>
    <property type="project" value="TreeGrafter"/>
</dbReference>
<proteinExistence type="predicted"/>
<dbReference type="GO" id="GO:0032259">
    <property type="term" value="P:methylation"/>
    <property type="evidence" value="ECO:0007669"/>
    <property type="project" value="UniProtKB-KW"/>
</dbReference>
<dbReference type="PANTHER" id="PTHR34009">
    <property type="entry name" value="PROTEIN STAR"/>
    <property type="match status" value="1"/>
</dbReference>
<dbReference type="GO" id="GO:0008168">
    <property type="term" value="F:methyltransferase activity"/>
    <property type="evidence" value="ECO:0007669"/>
    <property type="project" value="UniProtKB-KW"/>
</dbReference>
<dbReference type="Pfam" id="PF05050">
    <property type="entry name" value="Methyltransf_21"/>
    <property type="match status" value="1"/>
</dbReference>
<evidence type="ECO:0000313" key="2">
    <source>
        <dbReference type="EMBL" id="PRY21391.1"/>
    </source>
</evidence>
<dbReference type="InterPro" id="IPR053202">
    <property type="entry name" value="EGF_Rcpt_Signaling_Reg"/>
</dbReference>
<dbReference type="Proteomes" id="UP000239480">
    <property type="component" value="Unassembled WGS sequence"/>
</dbReference>
<comment type="caution">
    <text evidence="2">The sequence shown here is derived from an EMBL/GenBank/DDBJ whole genome shotgun (WGS) entry which is preliminary data.</text>
</comment>
<dbReference type="PANTHER" id="PTHR34009:SF2">
    <property type="entry name" value="PROTEIN STAR"/>
    <property type="match status" value="1"/>
</dbReference>
<dbReference type="Gene3D" id="3.40.50.150">
    <property type="entry name" value="Vaccinia Virus protein VP39"/>
    <property type="match status" value="1"/>
</dbReference>
<dbReference type="SUPFAM" id="SSF53335">
    <property type="entry name" value="S-adenosyl-L-methionine-dependent methyltransferases"/>
    <property type="match status" value="1"/>
</dbReference>
<protein>
    <submittedName>
        <fullName evidence="2">FkbM family methyltransferase</fullName>
    </submittedName>
</protein>
<reference evidence="2 3" key="1">
    <citation type="submission" date="2018-03" db="EMBL/GenBank/DDBJ databases">
        <title>Genomic Encyclopedia of Archaeal and Bacterial Type Strains, Phase II (KMG-II): from individual species to whole genera.</title>
        <authorList>
            <person name="Goeker M."/>
        </authorList>
    </citation>
    <scope>NUCLEOTIDE SEQUENCE [LARGE SCALE GENOMIC DNA]</scope>
    <source>
        <strain evidence="2 3">DSM 29328</strain>
    </source>
</reference>
<sequence>MTSESRYDQCTESQTPIDLLESKGSVLGRVAICIATLIEKDPKLEPVPKKPNVPTREEALLRVRRLSRKFNFTADMVGLASDSPENRNRMRNASLLAKHRRLTYGDQKGQVDFLINSLFNYEKNGLPRGGYFVDLACADGVRINNSLFLERHLGWKGLLFEPNPRFRKRIEAHRTSPLVTRCVTDRIGSVEQFRIDNGMLGGIVSDATDNNPRFRGEELKAAEIIEVETTTLAHELDQAGAPSTIDFLSLDVEGAEWIVMRKFPFDRYQFKFMTIERPPPELDLLLDKQGYRQVAHMRSDVIYAHETQLPDINLNPALDFAFTPQCEA</sequence>
<evidence type="ECO:0000313" key="3">
    <source>
        <dbReference type="Proteomes" id="UP000239480"/>
    </source>
</evidence>
<feature type="domain" description="Methyltransferase FkbM" evidence="1">
    <location>
        <begin position="140"/>
        <end position="292"/>
    </location>
</feature>
<gene>
    <name evidence="2" type="ORF">CLV78_1091</name>
</gene>